<evidence type="ECO:0000313" key="2">
    <source>
        <dbReference type="Proteomes" id="UP000050437"/>
    </source>
</evidence>
<reference evidence="1 2" key="1">
    <citation type="submission" date="2015-10" db="EMBL/GenBank/DDBJ databases">
        <title>Pseudomonas putida clinical strains.</title>
        <authorList>
            <person name="Molina L."/>
            <person name="Udaondo Z."/>
        </authorList>
    </citation>
    <scope>NUCLEOTIDE SEQUENCE [LARGE SCALE GENOMIC DNA]</scope>
    <source>
        <strain evidence="1 2">HB13667</strain>
    </source>
</reference>
<dbReference type="Pfam" id="PF05947">
    <property type="entry name" value="T6SS_TssF"/>
    <property type="match status" value="1"/>
</dbReference>
<dbReference type="InterPro" id="IPR010269">
    <property type="entry name" value="T6SS_TssC-like"/>
</dbReference>
<protein>
    <recommendedName>
        <fullName evidence="3">Type VI secretion system baseplate subunit TssF</fullName>
    </recommendedName>
</protein>
<dbReference type="AlphaFoldDB" id="A0A0P7CET2"/>
<dbReference type="NCBIfam" id="TIGR03359">
    <property type="entry name" value="VI_chp_6"/>
    <property type="match status" value="1"/>
</dbReference>
<dbReference type="RefSeq" id="WP_054572614.1">
    <property type="nucleotide sequence ID" value="NZ_LKKS01000064.1"/>
</dbReference>
<sequence>MKFKDWFMQEQQTLRELGDDFVEDDPRLAPVLGRTASDPASEYLMEHFAFLTARLVMKIEDHLPELTHPLLQLLYPNFLRPLPSMTLMQFQPVDHALSETQVLPKGTPVFSRAVDGVSCEFRTCVDLAIAPLEIRSITTQPSAEAPVVRIDLGALSEQPLRQMKCDQLRFHLAGSKRNALTLYQWLARHLNKLDLHIGQHRFALPPSVAFVGFEANEALLPSPGEQMDGYRILHEFFCFPERFHGFRIDGLGSYWPDEAAVHIQLEFGFSAPLPPDIQIDQTTILLNCIPAINLFSCTAEPIPLNGQALCETVRMGRQGGKKGEIFSIDRVSSQRQKSSDHVQDFKPFEALDRDFPLAEPTPARYYKLDIEQEPVNDKVQHRISLVHHNLAPYLGLHEELNIDLTCSNGPLAQQLRVGEVDVTTQDTPSFVTYRNLTRPTRSYPPMLQSGGQGERHWALVSNLALNNLSLSSPATLAAVLRVYDFVAAHDLQQERNTTQRLDAIRQVDNEPCDWLVKGVPVRGMRTTLHIDPAGFECEGEVQLFGNVLSHFMTLYANSNSFHQLQIINTANATRQLWPARTGRQPVM</sequence>
<dbReference type="InterPro" id="IPR010272">
    <property type="entry name" value="T6SS_TssF"/>
</dbReference>
<dbReference type="EMBL" id="LKKS01000064">
    <property type="protein sequence ID" value="KPM65755.1"/>
    <property type="molecule type" value="Genomic_DNA"/>
</dbReference>
<dbReference type="PIRSF" id="PIRSF028304">
    <property type="entry name" value="UCP028304"/>
    <property type="match status" value="1"/>
</dbReference>
<evidence type="ECO:0000313" key="1">
    <source>
        <dbReference type="EMBL" id="KPM65755.1"/>
    </source>
</evidence>
<accession>A0A0P7CET2</accession>
<organism evidence="1 2">
    <name type="scientific">Pseudomonas putida</name>
    <name type="common">Arthrobacter siderocapsulatus</name>
    <dbReference type="NCBI Taxonomy" id="303"/>
    <lineage>
        <taxon>Bacteria</taxon>
        <taxon>Pseudomonadati</taxon>
        <taxon>Pseudomonadota</taxon>
        <taxon>Gammaproteobacteria</taxon>
        <taxon>Pseudomonadales</taxon>
        <taxon>Pseudomonadaceae</taxon>
        <taxon>Pseudomonas</taxon>
    </lineage>
</organism>
<comment type="caution">
    <text evidence="1">The sequence shown here is derived from an EMBL/GenBank/DDBJ whole genome shotgun (WGS) entry which is preliminary data.</text>
</comment>
<name>A0A0P7CET2_PSEPU</name>
<gene>
    <name evidence="1" type="ORF">HB13667_11040</name>
</gene>
<dbReference type="PANTHER" id="PTHR35565">
    <property type="entry name" value="CYTOPLASMIC PROTEIN-RELATED"/>
    <property type="match status" value="1"/>
</dbReference>
<dbReference type="Proteomes" id="UP000050437">
    <property type="component" value="Unassembled WGS sequence"/>
</dbReference>
<evidence type="ECO:0008006" key="3">
    <source>
        <dbReference type="Google" id="ProtNLM"/>
    </source>
</evidence>
<proteinExistence type="predicted"/>
<dbReference type="PANTHER" id="PTHR35565:SF1">
    <property type="entry name" value="TYPE VI SECRETION SYSTEM CONTRACTILE SHEATH LARGE SUBUNIT"/>
    <property type="match status" value="1"/>
</dbReference>